<sequence length="1295" mass="147173">MLFTLLGREFVKRYFPNELYDPLILAPPRTSPQTYKKLETDAQNWLRNVINMVAAEVKCQRPLVAEEKQTAQSDDMNEFLQHCRNMVTRGMDRQLFLQEREIVNAWEVAEHDEKIERGEEKESKKAARDYVKGLQEQHHMRGYSESGVRSILRNAILPPSRASTALSNATAPFISIKDAVFGSSDDPPLFWGLQSNTLGRSVLALLRRDPRRFQEVATRLHGRQLPGSLRTYIWVDVLLKKEREKVNDVNLEKIIRERFGKAVARGVAELNIKRATHSPISGLIDNAVIEIFAATPGMRMYVDDDSVLKESAKAMNVLYTYDKTYEPYLTYWLFPLQLAFQKEKGEGEHVYELAMYLDLLNRHCFPRWPEVFAMAESVMLKLQDADLEFHDHIKYIAQVEPHVNPKDFLVHLIHREKAKAEALLRQDPDAKPDFQQRSDVRLLADPLIFIRKWIGEGFVAVLDTQAAVYVWDQCFMQLWRRNVMENAALALLLLLRERFMDCKNYSEMKQVFMNDPCKLYTMDIKKAWEHLEAAGELKEVPMMNRQRPSKTQSPDRLPSRHSVQKSPTLTEESRVPLCPAGIKKMRLQLKFPSHIFESETWLRDFDSSLVRIRFDIYFGSVRLCSRFTSDVPVGRSTTAKYGAKTYLIDFPKERIILDEIDPSQLDIEQEMGGSPYVIATVEYQMKEDNKIFPLGLGWTRIKMYAHRAQVKPSESQGTYGRSQWVLRTGTETHILHAGSISERSMHGQGPVSPSQEPAGVSPPHAPHPAHIPSPPPSDGPPDDAFDLYIDQLLNLPDGATIVKITGRILKPGALENIPDILAFPEVESSARNPKFKFRLPVNVDRVKTDVRMIVLLRVYTVDRVCGDLVVIGSCFFEVYDQDTRKLKLGAHARVIHHGMPDLSKGLGAIVHNCLDDALRIPGCCLRFRIEDHSEDYEVLTEESAYKLHDPEFSELETNIIESYDAEETVEEVALSLLTKEDKSELTAAELLEWMEQRLDIAVQLADKTPAEDINLAHLVKYRQNKGLNIRMERAFGMPEKDVWIQIIGKVIPDGNNEERIISLTQDLACLQKSPKWTDAATTLHPELQANSSLLVELHGLPIVFSPASDAESPATIRHQKKGMPLSLGADTLLGWTVIPLFEGLFVPPTSFQVPVFKAFNQELGQVINQVTEKGAKFMVSSKKWSKQEKWESTSLVITVWDGHFKEEELFLQPRKDTALLEASGTALSVYAKAENDTKGKGRRVGQFLLLGLDRKVHSKGVINNPDFDAAVEAYNEAMKSRVTQLLGGYQSAIVS</sequence>
<evidence type="ECO:0000313" key="4">
    <source>
        <dbReference type="Proteomes" id="UP000014760"/>
    </source>
</evidence>
<proteinExistence type="predicted"/>
<dbReference type="OMA" id="APWHKLE"/>
<feature type="compositionally biased region" description="Pro residues" evidence="1">
    <location>
        <begin position="763"/>
        <end position="779"/>
    </location>
</feature>
<dbReference type="SUPFAM" id="SSF47923">
    <property type="entry name" value="Ypt/Rab-GAP domain of gyp1p"/>
    <property type="match status" value="1"/>
</dbReference>
<name>R7ULF1_CAPTE</name>
<reference evidence="3" key="3">
    <citation type="submission" date="2015-06" db="UniProtKB">
        <authorList>
            <consortium name="EnsemblMetazoa"/>
        </authorList>
    </citation>
    <scope>IDENTIFICATION</scope>
</reference>
<evidence type="ECO:0000313" key="2">
    <source>
        <dbReference type="EMBL" id="ELU04087.1"/>
    </source>
</evidence>
<evidence type="ECO:0000256" key="1">
    <source>
        <dbReference type="SAM" id="MobiDB-lite"/>
    </source>
</evidence>
<reference evidence="4" key="1">
    <citation type="submission" date="2012-12" db="EMBL/GenBank/DDBJ databases">
        <authorList>
            <person name="Hellsten U."/>
            <person name="Grimwood J."/>
            <person name="Chapman J.A."/>
            <person name="Shapiro H."/>
            <person name="Aerts A."/>
            <person name="Otillar R.P."/>
            <person name="Terry A.Y."/>
            <person name="Boore J.L."/>
            <person name="Simakov O."/>
            <person name="Marletaz F."/>
            <person name="Cho S.-J."/>
            <person name="Edsinger-Gonzales E."/>
            <person name="Havlak P."/>
            <person name="Kuo D.-H."/>
            <person name="Larsson T."/>
            <person name="Lv J."/>
            <person name="Arendt D."/>
            <person name="Savage R."/>
            <person name="Osoegawa K."/>
            <person name="de Jong P."/>
            <person name="Lindberg D.R."/>
            <person name="Seaver E.C."/>
            <person name="Weisblat D.A."/>
            <person name="Putnam N.H."/>
            <person name="Grigoriev I.V."/>
            <person name="Rokhsar D.S."/>
        </authorList>
    </citation>
    <scope>NUCLEOTIDE SEQUENCE</scope>
    <source>
        <strain evidence="4">I ESC-2004</strain>
    </source>
</reference>
<evidence type="ECO:0000313" key="3">
    <source>
        <dbReference type="EnsemblMetazoa" id="CapteP219562"/>
    </source>
</evidence>
<reference evidence="2 4" key="2">
    <citation type="journal article" date="2013" name="Nature">
        <title>Insights into bilaterian evolution from three spiralian genomes.</title>
        <authorList>
            <person name="Simakov O."/>
            <person name="Marletaz F."/>
            <person name="Cho S.J."/>
            <person name="Edsinger-Gonzales E."/>
            <person name="Havlak P."/>
            <person name="Hellsten U."/>
            <person name="Kuo D.H."/>
            <person name="Larsson T."/>
            <person name="Lv J."/>
            <person name="Arendt D."/>
            <person name="Savage R."/>
            <person name="Osoegawa K."/>
            <person name="de Jong P."/>
            <person name="Grimwood J."/>
            <person name="Chapman J.A."/>
            <person name="Shapiro H."/>
            <person name="Aerts A."/>
            <person name="Otillar R.P."/>
            <person name="Terry A.Y."/>
            <person name="Boore J.L."/>
            <person name="Grigoriev I.V."/>
            <person name="Lindberg D.R."/>
            <person name="Seaver E.C."/>
            <person name="Weisblat D.A."/>
            <person name="Putnam N.H."/>
            <person name="Rokhsar D.S."/>
        </authorList>
    </citation>
    <scope>NUCLEOTIDE SEQUENCE</scope>
    <source>
        <strain evidence="2 4">I ESC-2004</strain>
    </source>
</reference>
<dbReference type="Gene3D" id="1.10.472.80">
    <property type="entry name" value="Ypt/Rab-GAP domain of gyp1p, domain 3"/>
    <property type="match status" value="1"/>
</dbReference>
<dbReference type="EnsemblMetazoa" id="CapteT219562">
    <property type="protein sequence ID" value="CapteP219562"/>
    <property type="gene ID" value="CapteG219562"/>
</dbReference>
<gene>
    <name evidence="2" type="ORF">CAPTEDRAFT_219562</name>
</gene>
<organism evidence="2">
    <name type="scientific">Capitella teleta</name>
    <name type="common">Polychaete worm</name>
    <dbReference type="NCBI Taxonomy" id="283909"/>
    <lineage>
        <taxon>Eukaryota</taxon>
        <taxon>Metazoa</taxon>
        <taxon>Spiralia</taxon>
        <taxon>Lophotrochozoa</taxon>
        <taxon>Annelida</taxon>
        <taxon>Polychaeta</taxon>
        <taxon>Sedentaria</taxon>
        <taxon>Scolecida</taxon>
        <taxon>Capitellidae</taxon>
        <taxon>Capitella</taxon>
    </lineage>
</organism>
<keyword evidence="4" id="KW-1185">Reference proteome</keyword>
<dbReference type="EMBL" id="AMQN01001441">
    <property type="status" value="NOT_ANNOTATED_CDS"/>
    <property type="molecule type" value="Genomic_DNA"/>
</dbReference>
<dbReference type="HOGENOM" id="CLU_258086_0_0_1"/>
<dbReference type="OrthoDB" id="70142at2759"/>
<protein>
    <submittedName>
        <fullName evidence="2 3">Uncharacterized protein</fullName>
    </submittedName>
</protein>
<accession>R7ULF1</accession>
<dbReference type="Proteomes" id="UP000014760">
    <property type="component" value="Unassembled WGS sequence"/>
</dbReference>
<dbReference type="STRING" id="283909.R7ULF1"/>
<feature type="region of interest" description="Disordered" evidence="1">
    <location>
        <begin position="541"/>
        <end position="572"/>
    </location>
</feature>
<dbReference type="InterPro" id="IPR035969">
    <property type="entry name" value="Rab-GAP_TBC_sf"/>
</dbReference>
<feature type="region of interest" description="Disordered" evidence="1">
    <location>
        <begin position="742"/>
        <end position="783"/>
    </location>
</feature>
<dbReference type="EMBL" id="KB302615">
    <property type="protein sequence ID" value="ELU04087.1"/>
    <property type="molecule type" value="Genomic_DNA"/>
</dbReference>